<dbReference type="EMBL" id="UZAH01002682">
    <property type="protein sequence ID" value="VDO22742.1"/>
    <property type="molecule type" value="Genomic_DNA"/>
</dbReference>
<evidence type="ECO:0000313" key="1">
    <source>
        <dbReference type="EMBL" id="VDO22742.1"/>
    </source>
</evidence>
<evidence type="ECO:0000313" key="2">
    <source>
        <dbReference type="Proteomes" id="UP000050761"/>
    </source>
</evidence>
<gene>
    <name evidence="1" type="ORF">HPBE_LOCUS2036</name>
</gene>
<dbReference type="WBParaSite" id="HPBE_0000203501-mRNA-1">
    <property type="protein sequence ID" value="HPBE_0000203501-mRNA-1"/>
    <property type="gene ID" value="HPBE_0000203501"/>
</dbReference>
<proteinExistence type="predicted"/>
<reference evidence="3" key="2">
    <citation type="submission" date="2019-09" db="UniProtKB">
        <authorList>
            <consortium name="WormBaseParasite"/>
        </authorList>
    </citation>
    <scope>IDENTIFICATION</scope>
</reference>
<evidence type="ECO:0000313" key="3">
    <source>
        <dbReference type="WBParaSite" id="HPBE_0000203501-mRNA-1"/>
    </source>
</evidence>
<dbReference type="OrthoDB" id="410104at2759"/>
<organism evidence="2 3">
    <name type="scientific">Heligmosomoides polygyrus</name>
    <name type="common">Parasitic roundworm</name>
    <dbReference type="NCBI Taxonomy" id="6339"/>
    <lineage>
        <taxon>Eukaryota</taxon>
        <taxon>Metazoa</taxon>
        <taxon>Ecdysozoa</taxon>
        <taxon>Nematoda</taxon>
        <taxon>Chromadorea</taxon>
        <taxon>Rhabditida</taxon>
        <taxon>Rhabditina</taxon>
        <taxon>Rhabditomorpha</taxon>
        <taxon>Strongyloidea</taxon>
        <taxon>Heligmosomidae</taxon>
        <taxon>Heligmosomoides</taxon>
    </lineage>
</organism>
<protein>
    <submittedName>
        <fullName evidence="3">Transposase</fullName>
    </submittedName>
</protein>
<accession>A0A3P7WZE9</accession>
<sequence>MKLGELMASILKDFEARQLEVDEDEQLELVENKKRIEIRKMNRQTHTLQTLSLSDFFESYTVDSLIQISPFYSDVVIDVKRRVRQGDTICPKLFNPTLENVMRDPE</sequence>
<dbReference type="Proteomes" id="UP000050761">
    <property type="component" value="Unassembled WGS sequence"/>
</dbReference>
<accession>A0A183F793</accession>
<reference evidence="1 2" key="1">
    <citation type="submission" date="2018-11" db="EMBL/GenBank/DDBJ databases">
        <authorList>
            <consortium name="Pathogen Informatics"/>
        </authorList>
    </citation>
    <scope>NUCLEOTIDE SEQUENCE [LARGE SCALE GENOMIC DNA]</scope>
</reference>
<name>A0A183F793_HELPZ</name>
<keyword evidence="2" id="KW-1185">Reference proteome</keyword>
<dbReference type="AlphaFoldDB" id="A0A183F793"/>